<gene>
    <name evidence="2" type="ORF">CPA45_19290</name>
</gene>
<evidence type="ECO:0000313" key="2">
    <source>
        <dbReference type="EMBL" id="PCF93985.1"/>
    </source>
</evidence>
<dbReference type="RefSeq" id="WP_096654389.1">
    <property type="nucleotide sequence ID" value="NZ_NWUX01000025.1"/>
</dbReference>
<evidence type="ECO:0000256" key="1">
    <source>
        <dbReference type="SAM" id="MobiDB-lite"/>
    </source>
</evidence>
<organism evidence="2 3">
    <name type="scientific">Vreelandella nigrificans</name>
    <dbReference type="NCBI Taxonomy" id="2042704"/>
    <lineage>
        <taxon>Bacteria</taxon>
        <taxon>Pseudomonadati</taxon>
        <taxon>Pseudomonadota</taxon>
        <taxon>Gammaproteobacteria</taxon>
        <taxon>Oceanospirillales</taxon>
        <taxon>Halomonadaceae</taxon>
        <taxon>Vreelandella</taxon>
    </lineage>
</organism>
<accession>A0A2A4HIH2</accession>
<sequence length="196" mass="21499">MSGQDQAAGLRKWADLQRQQRESASQSVSPTELVTDDVATAAGDSTLVARNSSDAVDVAVAPARVAPKKVIQSLVVVGLPAHQHQVGNVKGRLSQWSALGRQWAGEPDDWDIHLVDSATANLPLLASRYPRWALWVSSDADAFMYMYRVLRQVHDNNGPKRLLALHEPHLPRQGLLDNLREAAAAYLDTELLLLAR</sequence>
<name>A0A2A4HIH2_9GAMM</name>
<keyword evidence="3" id="KW-1185">Reference proteome</keyword>
<reference evidence="3" key="1">
    <citation type="submission" date="2017-09" db="EMBL/GenBank/DDBJ databases">
        <authorList>
            <person name="Cho G.-S."/>
            <person name="Oguntoyinbo F.A."/>
            <person name="Cnockaert M."/>
            <person name="Kabisch J."/>
            <person name="Neve H."/>
            <person name="Bockelmann W."/>
            <person name="Wenning M."/>
            <person name="Franz C.M."/>
            <person name="Vandamme P."/>
        </authorList>
    </citation>
    <scope>NUCLEOTIDE SEQUENCE [LARGE SCALE GENOMIC DNA]</scope>
    <source>
        <strain evidence="3">MBT G8648</strain>
    </source>
</reference>
<dbReference type="EMBL" id="NWUX01000025">
    <property type="protein sequence ID" value="PCF93985.1"/>
    <property type="molecule type" value="Genomic_DNA"/>
</dbReference>
<evidence type="ECO:0000313" key="3">
    <source>
        <dbReference type="Proteomes" id="UP000218677"/>
    </source>
</evidence>
<feature type="region of interest" description="Disordered" evidence="1">
    <location>
        <begin position="1"/>
        <end position="35"/>
    </location>
</feature>
<dbReference type="Proteomes" id="UP000218677">
    <property type="component" value="Unassembled WGS sequence"/>
</dbReference>
<dbReference type="AlphaFoldDB" id="A0A2A4HIH2"/>
<protein>
    <submittedName>
        <fullName evidence="2">Uncharacterized protein</fullName>
    </submittedName>
</protein>
<proteinExistence type="predicted"/>
<feature type="compositionally biased region" description="Basic and acidic residues" evidence="1">
    <location>
        <begin position="12"/>
        <end position="21"/>
    </location>
</feature>
<dbReference type="OrthoDB" id="6236672at2"/>
<feature type="compositionally biased region" description="Polar residues" evidence="1">
    <location>
        <begin position="22"/>
        <end position="32"/>
    </location>
</feature>
<comment type="caution">
    <text evidence="2">The sequence shown here is derived from an EMBL/GenBank/DDBJ whole genome shotgun (WGS) entry which is preliminary data.</text>
</comment>